<dbReference type="InterPro" id="IPR010982">
    <property type="entry name" value="Lambda_DNA-bd_dom_sf"/>
</dbReference>
<evidence type="ECO:0000256" key="2">
    <source>
        <dbReference type="ARBA" id="ARBA00023125"/>
    </source>
</evidence>
<name>A0A8S5NNI5_9CAUD</name>
<proteinExistence type="predicted"/>
<reference evidence="5" key="1">
    <citation type="journal article" date="2021" name="Proc. Natl. Acad. Sci. U.S.A.">
        <title>A Catalog of Tens of Thousands of Viruses from Human Metagenomes Reveals Hidden Associations with Chronic Diseases.</title>
        <authorList>
            <person name="Tisza M.J."/>
            <person name="Buck C.B."/>
        </authorList>
    </citation>
    <scope>NUCLEOTIDE SEQUENCE</scope>
    <source>
        <strain evidence="5">Ctpbe1</strain>
    </source>
</reference>
<accession>A0A8S5NNI5</accession>
<dbReference type="PANTHER" id="PTHR36511:SF4">
    <property type="entry name" value="ANTITOXIN MQSA"/>
    <property type="match status" value="1"/>
</dbReference>
<sequence>MEKFNETEMSILNGLKDALSFAKNEPNGAKVHKVEVKDIDVKGLREKLDLTQEAFADTFGFNLATVRNWEQGKRRPEGPAKVLLNVIAYNPKCVFEAIRA</sequence>
<dbReference type="EMBL" id="BK015216">
    <property type="protein sequence ID" value="DAD96365.1"/>
    <property type="molecule type" value="Genomic_DNA"/>
</dbReference>
<dbReference type="Gene3D" id="1.10.260.40">
    <property type="entry name" value="lambda repressor-like DNA-binding domains"/>
    <property type="match status" value="1"/>
</dbReference>
<evidence type="ECO:0000256" key="3">
    <source>
        <dbReference type="ARBA" id="ARBA00023163"/>
    </source>
</evidence>
<protein>
    <submittedName>
        <fullName evidence="5">Putative transcriptional regulator</fullName>
    </submittedName>
</protein>
<evidence type="ECO:0000259" key="4">
    <source>
        <dbReference type="PROSITE" id="PS50943"/>
    </source>
</evidence>
<dbReference type="PROSITE" id="PS50943">
    <property type="entry name" value="HTH_CROC1"/>
    <property type="match status" value="1"/>
</dbReference>
<keyword evidence="1" id="KW-0805">Transcription regulation</keyword>
<evidence type="ECO:0000313" key="5">
    <source>
        <dbReference type="EMBL" id="DAD96365.1"/>
    </source>
</evidence>
<dbReference type="PANTHER" id="PTHR36511">
    <property type="entry name" value="MERR FAMILY BACTERIAL REGULATORY PROTEIN"/>
    <property type="match status" value="1"/>
</dbReference>
<dbReference type="InterPro" id="IPR001387">
    <property type="entry name" value="Cro/C1-type_HTH"/>
</dbReference>
<feature type="domain" description="HTH cro/C1-type" evidence="4">
    <location>
        <begin position="41"/>
        <end position="76"/>
    </location>
</feature>
<keyword evidence="3" id="KW-0804">Transcription</keyword>
<keyword evidence="2" id="KW-0238">DNA-binding</keyword>
<dbReference type="InterPro" id="IPR052359">
    <property type="entry name" value="HTH-type_reg/antitoxin"/>
</dbReference>
<organism evidence="5">
    <name type="scientific">Siphoviridae sp. ctpbe1</name>
    <dbReference type="NCBI Taxonomy" id="2826466"/>
    <lineage>
        <taxon>Viruses</taxon>
        <taxon>Duplodnaviria</taxon>
        <taxon>Heunggongvirae</taxon>
        <taxon>Uroviricota</taxon>
        <taxon>Caudoviricetes</taxon>
    </lineage>
</organism>
<dbReference type="GO" id="GO:0003677">
    <property type="term" value="F:DNA binding"/>
    <property type="evidence" value="ECO:0007669"/>
    <property type="project" value="UniProtKB-KW"/>
</dbReference>
<dbReference type="SUPFAM" id="SSF47413">
    <property type="entry name" value="lambda repressor-like DNA-binding domains"/>
    <property type="match status" value="1"/>
</dbReference>
<dbReference type="CDD" id="cd00093">
    <property type="entry name" value="HTH_XRE"/>
    <property type="match status" value="1"/>
</dbReference>
<evidence type="ECO:0000256" key="1">
    <source>
        <dbReference type="ARBA" id="ARBA00023015"/>
    </source>
</evidence>
<dbReference type="Pfam" id="PF01381">
    <property type="entry name" value="HTH_3"/>
    <property type="match status" value="1"/>
</dbReference>